<dbReference type="RefSeq" id="XP_003027233.1">
    <property type="nucleotide sequence ID" value="XM_003027187.1"/>
</dbReference>
<dbReference type="InParanoid" id="D8QJ35"/>
<name>D8QJ35_SCHCM</name>
<dbReference type="OrthoDB" id="3093210at2759"/>
<dbReference type="EMBL" id="GL377313">
    <property type="protein sequence ID" value="EFI92330.1"/>
    <property type="molecule type" value="Genomic_DNA"/>
</dbReference>
<evidence type="ECO:0000313" key="2">
    <source>
        <dbReference type="Proteomes" id="UP000007431"/>
    </source>
</evidence>
<gene>
    <name evidence="1" type="ORF">SCHCODRAFT_113544</name>
</gene>
<dbReference type="Gene3D" id="3.80.10.10">
    <property type="entry name" value="Ribonuclease Inhibitor"/>
    <property type="match status" value="1"/>
</dbReference>
<dbReference type="GeneID" id="9593545"/>
<accession>D8QJ35</accession>
<dbReference type="KEGG" id="scm:SCHCO_02693418"/>
<dbReference type="InterPro" id="IPR032675">
    <property type="entry name" value="LRR_dom_sf"/>
</dbReference>
<evidence type="ECO:0008006" key="3">
    <source>
        <dbReference type="Google" id="ProtNLM"/>
    </source>
</evidence>
<dbReference type="VEuPathDB" id="FungiDB:SCHCODRAFT_02593145"/>
<proteinExistence type="predicted"/>
<dbReference type="Proteomes" id="UP000007431">
    <property type="component" value="Unassembled WGS sequence"/>
</dbReference>
<evidence type="ECO:0000313" key="1">
    <source>
        <dbReference type="EMBL" id="EFI92330.1"/>
    </source>
</evidence>
<dbReference type="VEuPathDB" id="FungiDB:SCHCODRAFT_02693418"/>
<dbReference type="AlphaFoldDB" id="D8QJ35"/>
<protein>
    <recommendedName>
        <fullName evidence="3">F-box domain-containing protein</fullName>
    </recommendedName>
</protein>
<feature type="non-terminal residue" evidence="1">
    <location>
        <position position="615"/>
    </location>
</feature>
<sequence>MHFVSYSETRGHTKQESAKVEFSPFGRSYPLDALVDFLILLILPHVHIRVPFVALRTRTAVLATCTMEVLESEYGGEIYRPSRDGERPTWKEWSQERDESLPLPMQIRQSMANGDLLEKLRRGEHPKDPKRTASVQVHRDHNRHHALIAHNAAVAADTPERRAYCRKRARGRFVRSCLYNALLAPVLRLPMELLGEIFEHAIGAEEEDGDGDALMWARAAIASVCSRWRDTAMAMSALWATTVFTRAFRKPECRGGIIASHARLARHRPVYIEVQRSSREYETFKQWLELKEPIEESADHVYMDLTEARCFEGIDLRLRKATWLELHGVGWRPQLLPHVIDGPELKVLGLTYLGGIEHFVAPWHQLTVLNVKEQVVDAACAVPVLALCQQLVALTMHFKDYDVVPLPLEVVSLPQLREIDFGESAGILLACLNAPNLQELRLTLSDPEVVTAAKDFVVTREHGRGLREFYAERCEQLSARCFHRLLEAMPGLLCIDIEGFAASKHRRRNRRVVRASLLRELVWGEGRHLLPRLQSVGLKSVGLENLALRWGEEAEEALRAIIDSRCGALGEEGPAVLEDVFVQTPLTLCSTLMLEEGESYVLQRGVGVTCWEPGL</sequence>
<dbReference type="HOGENOM" id="CLU_444199_0_0_1"/>
<organism evidence="2">
    <name type="scientific">Schizophyllum commune (strain H4-8 / FGSC 9210)</name>
    <name type="common">Split gill fungus</name>
    <dbReference type="NCBI Taxonomy" id="578458"/>
    <lineage>
        <taxon>Eukaryota</taxon>
        <taxon>Fungi</taxon>
        <taxon>Dikarya</taxon>
        <taxon>Basidiomycota</taxon>
        <taxon>Agaricomycotina</taxon>
        <taxon>Agaricomycetes</taxon>
        <taxon>Agaricomycetidae</taxon>
        <taxon>Agaricales</taxon>
        <taxon>Schizophyllaceae</taxon>
        <taxon>Schizophyllum</taxon>
    </lineage>
</organism>
<reference evidence="1 2" key="1">
    <citation type="journal article" date="2010" name="Nat. Biotechnol.">
        <title>Genome sequence of the model mushroom Schizophyllum commune.</title>
        <authorList>
            <person name="Ohm R.A."/>
            <person name="de Jong J.F."/>
            <person name="Lugones L.G."/>
            <person name="Aerts A."/>
            <person name="Kothe E."/>
            <person name="Stajich J.E."/>
            <person name="de Vries R.P."/>
            <person name="Record E."/>
            <person name="Levasseur A."/>
            <person name="Baker S.E."/>
            <person name="Bartholomew K.A."/>
            <person name="Coutinho P.M."/>
            <person name="Erdmann S."/>
            <person name="Fowler T.J."/>
            <person name="Gathman A.C."/>
            <person name="Lombard V."/>
            <person name="Henrissat B."/>
            <person name="Knabe N."/>
            <person name="Kuees U."/>
            <person name="Lilly W.W."/>
            <person name="Lindquist E."/>
            <person name="Lucas S."/>
            <person name="Magnuson J.K."/>
            <person name="Piumi F."/>
            <person name="Raudaskoski M."/>
            <person name="Salamov A."/>
            <person name="Schmutz J."/>
            <person name="Schwarze F.W.M.R."/>
            <person name="vanKuyk P.A."/>
            <person name="Horton J.S."/>
            <person name="Grigoriev I.V."/>
            <person name="Woesten H.A.B."/>
        </authorList>
    </citation>
    <scope>NUCLEOTIDE SEQUENCE [LARGE SCALE GENOMIC DNA]</scope>
    <source>
        <strain evidence="2">H4-8 / FGSC 9210</strain>
    </source>
</reference>
<keyword evidence="2" id="KW-1185">Reference proteome</keyword>